<evidence type="ECO:0000256" key="1">
    <source>
        <dbReference type="SAM" id="SignalP"/>
    </source>
</evidence>
<dbReference type="PANTHER" id="PTHR42767">
    <property type="entry name" value="ENDO-BETA-1,6-GALACTANASE"/>
    <property type="match status" value="1"/>
</dbReference>
<organism evidence="4 5">
    <name type="scientific">Bacteroides oleiciplenus</name>
    <dbReference type="NCBI Taxonomy" id="626931"/>
    <lineage>
        <taxon>Bacteria</taxon>
        <taxon>Pseudomonadati</taxon>
        <taxon>Bacteroidota</taxon>
        <taxon>Bacteroidia</taxon>
        <taxon>Bacteroidales</taxon>
        <taxon>Bacteroidaceae</taxon>
        <taxon>Bacteroides</taxon>
    </lineage>
</organism>
<evidence type="ECO:0000259" key="3">
    <source>
        <dbReference type="Pfam" id="PF17189"/>
    </source>
</evidence>
<feature type="chain" id="PRO_5017657253" evidence="1">
    <location>
        <begin position="20"/>
        <end position="524"/>
    </location>
</feature>
<dbReference type="SUPFAM" id="SSF51445">
    <property type="entry name" value="(Trans)glycosidases"/>
    <property type="match status" value="1"/>
</dbReference>
<dbReference type="Pfam" id="PF17189">
    <property type="entry name" value="Glyco_hydro_30C"/>
    <property type="match status" value="1"/>
</dbReference>
<feature type="domain" description="Glycosyl hydrolase family 30 beta sandwich" evidence="3">
    <location>
        <begin position="432"/>
        <end position="518"/>
    </location>
</feature>
<gene>
    <name evidence="4" type="ORF">DXB65_20515</name>
</gene>
<dbReference type="Pfam" id="PF14587">
    <property type="entry name" value="Glyco_hydr_30_2"/>
    <property type="match status" value="1"/>
</dbReference>
<dbReference type="InterPro" id="IPR039743">
    <property type="entry name" value="6GAL/EXGAL"/>
</dbReference>
<dbReference type="SUPFAM" id="SSF51011">
    <property type="entry name" value="Glycosyl hydrolase domain"/>
    <property type="match status" value="1"/>
</dbReference>
<evidence type="ECO:0000313" key="4">
    <source>
        <dbReference type="EMBL" id="RGN31466.1"/>
    </source>
</evidence>
<dbReference type="GO" id="GO:0045493">
    <property type="term" value="P:xylan catabolic process"/>
    <property type="evidence" value="ECO:0007669"/>
    <property type="project" value="UniProtKB-KW"/>
</dbReference>
<feature type="domain" description="Endo-beta-1,6-galactanase-like" evidence="2">
    <location>
        <begin position="29"/>
        <end position="387"/>
    </location>
</feature>
<keyword evidence="4" id="KW-0624">Polysaccharide degradation</keyword>
<dbReference type="Proteomes" id="UP000260983">
    <property type="component" value="Unassembled WGS sequence"/>
</dbReference>
<keyword evidence="4" id="KW-0326">Glycosidase</keyword>
<dbReference type="GO" id="GO:0004553">
    <property type="term" value="F:hydrolase activity, hydrolyzing O-glycosyl compounds"/>
    <property type="evidence" value="ECO:0007669"/>
    <property type="project" value="InterPro"/>
</dbReference>
<dbReference type="Gene3D" id="3.20.20.80">
    <property type="entry name" value="Glycosidases"/>
    <property type="match status" value="1"/>
</dbReference>
<dbReference type="EMBL" id="QSUL01000018">
    <property type="protein sequence ID" value="RGN31466.1"/>
    <property type="molecule type" value="Genomic_DNA"/>
</dbReference>
<feature type="signal peptide" evidence="1">
    <location>
        <begin position="1"/>
        <end position="19"/>
    </location>
</feature>
<dbReference type="Gene3D" id="2.60.40.1180">
    <property type="entry name" value="Golgi alpha-mannosidase II"/>
    <property type="match status" value="1"/>
</dbReference>
<sequence>MKKTILAAMLSGICSYAFAQPTTHFEIVAEQPLQVMEHFSASDAWSMHIIGKWPQEKQNQVADWLFSTENDANGKPKGIGLSLWRFNVGAGSTEQGKASQIGSPWMRTECFLQPDGNYDWNKQQGQRNFLRLAKERGVNKFLAFLNSPPVYYTQNGLATNTGRDGTLNLKEEHYEDFARFLANMIKGVEKKDGIKFDYLSPFNEPDGHWNWIGPKQEGTPATKKEIARAVRLISKEFVKEGIDTKIAICEASDYRCMFATHMTDHERGYEIQSYFSPDSVDTYLGNTPKVLRLISGHSYWTTTPLNMLRDYRRQLRDTLDKYKVDFWQTETCIMGNDEEIGGGHGFDRTMKTALYVARIIHHDIVYAGARSWQWWRAIGGDYKDGLIREYTDPDLRNGRVEDSKLMWILGNYSRFIRPGAVRMSIRTTDRKGQVIPEGDTDQKGLMCSAYRNINGQWVMVVINYADKEQNFTFHVNDSKVKSWQGYRTSDKVGEDLLPIDKLKKKQLAVIPARSVITFVSVVND</sequence>
<dbReference type="InterPro" id="IPR039514">
    <property type="entry name" value="6GAL-like"/>
</dbReference>
<proteinExistence type="predicted"/>
<keyword evidence="4" id="KW-0119">Carbohydrate metabolism</keyword>
<protein>
    <submittedName>
        <fullName evidence="4">Xylanase</fullName>
    </submittedName>
</protein>
<evidence type="ECO:0000313" key="5">
    <source>
        <dbReference type="Proteomes" id="UP000260983"/>
    </source>
</evidence>
<reference evidence="4 5" key="1">
    <citation type="submission" date="2018-08" db="EMBL/GenBank/DDBJ databases">
        <title>A genome reference for cultivated species of the human gut microbiota.</title>
        <authorList>
            <person name="Zou Y."/>
            <person name="Xue W."/>
            <person name="Luo G."/>
        </authorList>
    </citation>
    <scope>NUCLEOTIDE SEQUENCE [LARGE SCALE GENOMIC DNA]</scope>
    <source>
        <strain evidence="4 5">OM05-15BH</strain>
    </source>
</reference>
<keyword evidence="1" id="KW-0732">Signal</keyword>
<keyword evidence="4" id="KW-0858">Xylan degradation</keyword>
<dbReference type="PANTHER" id="PTHR42767:SF1">
    <property type="entry name" value="ENDO-BETA-1,6-GALACTANASE-LIKE DOMAIN-CONTAINING PROTEIN"/>
    <property type="match status" value="1"/>
</dbReference>
<dbReference type="InterPro" id="IPR017853">
    <property type="entry name" value="GH"/>
</dbReference>
<dbReference type="AlphaFoldDB" id="A0A3E5B1K7"/>
<dbReference type="InterPro" id="IPR033452">
    <property type="entry name" value="GH30_C"/>
</dbReference>
<comment type="caution">
    <text evidence="4">The sequence shown here is derived from an EMBL/GenBank/DDBJ whole genome shotgun (WGS) entry which is preliminary data.</text>
</comment>
<name>A0A3E5B1K7_9BACE</name>
<dbReference type="InterPro" id="IPR013780">
    <property type="entry name" value="Glyco_hydro_b"/>
</dbReference>
<accession>A0A3E5B1K7</accession>
<keyword evidence="4" id="KW-0378">Hydrolase</keyword>
<evidence type="ECO:0000259" key="2">
    <source>
        <dbReference type="Pfam" id="PF14587"/>
    </source>
</evidence>